<dbReference type="InterPro" id="IPR011712">
    <property type="entry name" value="Sig_transdc_His_kin_sub3_dim/P"/>
</dbReference>
<feature type="transmembrane region" description="Helical" evidence="10">
    <location>
        <begin position="58"/>
        <end position="76"/>
    </location>
</feature>
<evidence type="ECO:0000256" key="7">
    <source>
        <dbReference type="ARBA" id="ARBA00022840"/>
    </source>
</evidence>
<evidence type="ECO:0000256" key="10">
    <source>
        <dbReference type="SAM" id="Phobius"/>
    </source>
</evidence>
<keyword evidence="10" id="KW-1133">Transmembrane helix</keyword>
<evidence type="ECO:0000256" key="3">
    <source>
        <dbReference type="ARBA" id="ARBA00022553"/>
    </source>
</evidence>
<comment type="catalytic activity">
    <reaction evidence="1">
        <text>ATP + protein L-histidine = ADP + protein N-phospho-L-histidine.</text>
        <dbReference type="EC" id="2.7.13.3"/>
    </reaction>
</comment>
<dbReference type="Proteomes" id="UP001595699">
    <property type="component" value="Unassembled WGS sequence"/>
</dbReference>
<dbReference type="Gene3D" id="3.30.565.10">
    <property type="entry name" value="Histidine kinase-like ATPase, C-terminal domain"/>
    <property type="match status" value="1"/>
</dbReference>
<dbReference type="SMART" id="SM00387">
    <property type="entry name" value="HATPase_c"/>
    <property type="match status" value="1"/>
</dbReference>
<dbReference type="Gene3D" id="1.20.5.1930">
    <property type="match status" value="1"/>
</dbReference>
<comment type="caution">
    <text evidence="12">The sequence shown here is derived from an EMBL/GenBank/DDBJ whole genome shotgun (WGS) entry which is preliminary data.</text>
</comment>
<feature type="transmembrane region" description="Helical" evidence="10">
    <location>
        <begin position="20"/>
        <end position="46"/>
    </location>
</feature>
<feature type="transmembrane region" description="Helical" evidence="10">
    <location>
        <begin position="130"/>
        <end position="148"/>
    </location>
</feature>
<dbReference type="InterPro" id="IPR050482">
    <property type="entry name" value="Sensor_HK_TwoCompSys"/>
</dbReference>
<dbReference type="InterPro" id="IPR003594">
    <property type="entry name" value="HATPase_dom"/>
</dbReference>
<evidence type="ECO:0000256" key="2">
    <source>
        <dbReference type="ARBA" id="ARBA00012438"/>
    </source>
</evidence>
<proteinExistence type="predicted"/>
<keyword evidence="9" id="KW-0175">Coiled coil</keyword>
<evidence type="ECO:0000256" key="6">
    <source>
        <dbReference type="ARBA" id="ARBA00022777"/>
    </source>
</evidence>
<dbReference type="CDD" id="cd16917">
    <property type="entry name" value="HATPase_UhpB-NarQ-NarX-like"/>
    <property type="match status" value="1"/>
</dbReference>
<evidence type="ECO:0000256" key="9">
    <source>
        <dbReference type="SAM" id="Coils"/>
    </source>
</evidence>
<evidence type="ECO:0000256" key="4">
    <source>
        <dbReference type="ARBA" id="ARBA00022679"/>
    </source>
</evidence>
<dbReference type="InterPro" id="IPR055558">
    <property type="entry name" value="DUF7134"/>
</dbReference>
<keyword evidence="6 12" id="KW-0418">Kinase</keyword>
<keyword evidence="7" id="KW-0067">ATP-binding</keyword>
<evidence type="ECO:0000259" key="11">
    <source>
        <dbReference type="SMART" id="SM00387"/>
    </source>
</evidence>
<dbReference type="PANTHER" id="PTHR24421">
    <property type="entry name" value="NITRATE/NITRITE SENSOR PROTEIN NARX-RELATED"/>
    <property type="match status" value="1"/>
</dbReference>
<dbReference type="EC" id="2.7.13.3" evidence="2"/>
<name>A0ABV7YGI0_9ACTN</name>
<evidence type="ECO:0000313" key="13">
    <source>
        <dbReference type="Proteomes" id="UP001595699"/>
    </source>
</evidence>
<evidence type="ECO:0000256" key="1">
    <source>
        <dbReference type="ARBA" id="ARBA00000085"/>
    </source>
</evidence>
<dbReference type="Pfam" id="PF23539">
    <property type="entry name" value="DUF7134"/>
    <property type="match status" value="1"/>
</dbReference>
<dbReference type="RefSeq" id="WP_205122772.1">
    <property type="nucleotide sequence ID" value="NZ_JAFBCM010000001.1"/>
</dbReference>
<keyword evidence="10" id="KW-0812">Transmembrane</keyword>
<dbReference type="EMBL" id="JBHRZH010000016">
    <property type="protein sequence ID" value="MFC3762780.1"/>
    <property type="molecule type" value="Genomic_DNA"/>
</dbReference>
<evidence type="ECO:0000313" key="12">
    <source>
        <dbReference type="EMBL" id="MFC3762780.1"/>
    </source>
</evidence>
<keyword evidence="8" id="KW-0902">Two-component regulatory system</keyword>
<keyword evidence="5" id="KW-0547">Nucleotide-binding</keyword>
<dbReference type="GO" id="GO:0016301">
    <property type="term" value="F:kinase activity"/>
    <property type="evidence" value="ECO:0007669"/>
    <property type="project" value="UniProtKB-KW"/>
</dbReference>
<keyword evidence="10" id="KW-0472">Membrane</keyword>
<evidence type="ECO:0000256" key="5">
    <source>
        <dbReference type="ARBA" id="ARBA00022741"/>
    </source>
</evidence>
<keyword evidence="4" id="KW-0808">Transferase</keyword>
<keyword evidence="13" id="KW-1185">Reference proteome</keyword>
<reference evidence="13" key="1">
    <citation type="journal article" date="2019" name="Int. J. Syst. Evol. Microbiol.">
        <title>The Global Catalogue of Microorganisms (GCM) 10K type strain sequencing project: providing services to taxonomists for standard genome sequencing and annotation.</title>
        <authorList>
            <consortium name="The Broad Institute Genomics Platform"/>
            <consortium name="The Broad Institute Genome Sequencing Center for Infectious Disease"/>
            <person name="Wu L."/>
            <person name="Ma J."/>
        </authorList>
    </citation>
    <scope>NUCLEOTIDE SEQUENCE [LARGE SCALE GENOMIC DNA]</scope>
    <source>
        <strain evidence="13">CGMCC 4.7241</strain>
    </source>
</reference>
<keyword evidence="3" id="KW-0597">Phosphoprotein</keyword>
<dbReference type="SUPFAM" id="SSF55874">
    <property type="entry name" value="ATPase domain of HSP90 chaperone/DNA topoisomerase II/histidine kinase"/>
    <property type="match status" value="1"/>
</dbReference>
<gene>
    <name evidence="12" type="ORF">ACFOUW_18205</name>
</gene>
<evidence type="ECO:0000256" key="8">
    <source>
        <dbReference type="ARBA" id="ARBA00023012"/>
    </source>
</evidence>
<protein>
    <recommendedName>
        <fullName evidence="2">histidine kinase</fullName>
        <ecNumber evidence="2">2.7.13.3</ecNumber>
    </recommendedName>
</protein>
<dbReference type="InterPro" id="IPR036890">
    <property type="entry name" value="HATPase_C_sf"/>
</dbReference>
<organism evidence="12 13">
    <name type="scientific">Tenggerimyces flavus</name>
    <dbReference type="NCBI Taxonomy" id="1708749"/>
    <lineage>
        <taxon>Bacteria</taxon>
        <taxon>Bacillati</taxon>
        <taxon>Actinomycetota</taxon>
        <taxon>Actinomycetes</taxon>
        <taxon>Propionibacteriales</taxon>
        <taxon>Nocardioidaceae</taxon>
        <taxon>Tenggerimyces</taxon>
    </lineage>
</organism>
<dbReference type="Pfam" id="PF07730">
    <property type="entry name" value="HisKA_3"/>
    <property type="match status" value="1"/>
</dbReference>
<dbReference type="PANTHER" id="PTHR24421:SF10">
    <property type="entry name" value="NITRATE_NITRITE SENSOR PROTEIN NARQ"/>
    <property type="match status" value="1"/>
</dbReference>
<dbReference type="Pfam" id="PF02518">
    <property type="entry name" value="HATPase_c"/>
    <property type="match status" value="1"/>
</dbReference>
<feature type="coiled-coil region" evidence="9">
    <location>
        <begin position="158"/>
        <end position="185"/>
    </location>
</feature>
<feature type="transmembrane region" description="Helical" evidence="10">
    <location>
        <begin position="106"/>
        <end position="124"/>
    </location>
</feature>
<accession>A0ABV7YGI0</accession>
<feature type="domain" description="Histidine kinase/HSP90-like ATPase" evidence="11">
    <location>
        <begin position="291"/>
        <end position="384"/>
    </location>
</feature>
<sequence>MREHPIYDWLRRRPYVLDVGIAGALALWGFGIGSVLGSFLVGVGFIGLFSIPLIFRRTYPIASFTAISLACAVQLIVVDTWIPLDVGFLLSLYAVSAYATKQWARIGALVVGGLGAILGSIDWLGTTGSFLFSVGIMGALVAFSWTLGDLLRTRRAYVGELEERARRLEIERDQQAQIARAAERARIARELHDVVAHSLSVVIAQADGGLYAGSSDPGAARESLATIGATGRQALTEMRRLLGVLRNDGDSTVLAPQPSLGQVEELVGNLRGGGLAVSLEITGTPRPLPSGAELAAYRIVQEALTNTLKHAGPGAKAFVTLAYEPALLRVSVRDDGRGAAAANDGRGQGILGMRERVALYNGTFTAGPRAGGGFQVVAELSLLSLPAGGEKS</sequence>